<protein>
    <recommendedName>
        <fullName evidence="5 6">Dephospho-CoA kinase</fullName>
        <ecNumber evidence="5 6">2.7.1.24</ecNumber>
    </recommendedName>
    <alternativeName>
        <fullName evidence="5">Dephosphocoenzyme A kinase</fullName>
    </alternativeName>
</protein>
<dbReference type="NCBIfam" id="TIGR00152">
    <property type="entry name" value="dephospho-CoA kinase"/>
    <property type="match status" value="1"/>
</dbReference>
<feature type="binding site" evidence="5">
    <location>
        <begin position="12"/>
        <end position="17"/>
    </location>
    <ligand>
        <name>ATP</name>
        <dbReference type="ChEBI" id="CHEBI:30616"/>
    </ligand>
</feature>
<sequence length="194" mass="22062">MTKIIGLTGGIGSGKTMIANYMQSKGVPVYIADDEAKKIMKSAEVKELICSEFGDAVLKDDNIDNSMLAKLVFNNPDKLQKLNGIVHPLVASHFEEWLKKHSDFPFIIKEAAILFESGSFKKCDAIITVIAPLETRIDRILKRDKTDRESILKRIENQWTDKEKMSKSHFIIRNITKKETINQVDEILKKLNNQ</sequence>
<dbReference type="HAMAP" id="MF_00376">
    <property type="entry name" value="Dephospho_CoA_kinase"/>
    <property type="match status" value="1"/>
</dbReference>
<comment type="caution">
    <text evidence="7">The sequence shown here is derived from an EMBL/GenBank/DDBJ whole genome shotgun (WGS) entry which is preliminary data.</text>
</comment>
<dbReference type="Pfam" id="PF01121">
    <property type="entry name" value="CoaE"/>
    <property type="match status" value="1"/>
</dbReference>
<name>A0ABU9N7B8_9FLAO</name>
<dbReference type="RefSeq" id="WP_342696550.1">
    <property type="nucleotide sequence ID" value="NZ_JBCGDO010000017.1"/>
</dbReference>
<evidence type="ECO:0000256" key="3">
    <source>
        <dbReference type="ARBA" id="ARBA00022840"/>
    </source>
</evidence>
<keyword evidence="8" id="KW-1185">Reference proteome</keyword>
<evidence type="ECO:0000256" key="6">
    <source>
        <dbReference type="NCBIfam" id="TIGR00152"/>
    </source>
</evidence>
<evidence type="ECO:0000256" key="4">
    <source>
        <dbReference type="ARBA" id="ARBA00022993"/>
    </source>
</evidence>
<dbReference type="Gene3D" id="3.40.50.300">
    <property type="entry name" value="P-loop containing nucleotide triphosphate hydrolases"/>
    <property type="match status" value="1"/>
</dbReference>
<evidence type="ECO:0000313" key="7">
    <source>
        <dbReference type="EMBL" id="MEM0543356.1"/>
    </source>
</evidence>
<keyword evidence="2 5" id="KW-0547">Nucleotide-binding</keyword>
<dbReference type="CDD" id="cd02022">
    <property type="entry name" value="DPCK"/>
    <property type="match status" value="1"/>
</dbReference>
<dbReference type="PROSITE" id="PS51219">
    <property type="entry name" value="DPCK"/>
    <property type="match status" value="1"/>
</dbReference>
<dbReference type="SUPFAM" id="SSF52540">
    <property type="entry name" value="P-loop containing nucleoside triphosphate hydrolases"/>
    <property type="match status" value="1"/>
</dbReference>
<dbReference type="PANTHER" id="PTHR10695:SF46">
    <property type="entry name" value="BIFUNCTIONAL COENZYME A SYNTHASE-RELATED"/>
    <property type="match status" value="1"/>
</dbReference>
<evidence type="ECO:0000256" key="1">
    <source>
        <dbReference type="ARBA" id="ARBA00009018"/>
    </source>
</evidence>
<comment type="similarity">
    <text evidence="1 5">Belongs to the CoaE family.</text>
</comment>
<keyword evidence="4 5" id="KW-0173">Coenzyme A biosynthesis</keyword>
<proteinExistence type="inferred from homology"/>
<dbReference type="GO" id="GO:0004140">
    <property type="term" value="F:dephospho-CoA kinase activity"/>
    <property type="evidence" value="ECO:0007669"/>
    <property type="project" value="UniProtKB-EC"/>
</dbReference>
<gene>
    <name evidence="5 7" type="primary">coaE</name>
    <name evidence="7" type="ORF">WFZ85_12075</name>
</gene>
<organism evidence="7 8">
    <name type="scientific">Flavobacterium aureirubrum</name>
    <dbReference type="NCBI Taxonomy" id="3133147"/>
    <lineage>
        <taxon>Bacteria</taxon>
        <taxon>Pseudomonadati</taxon>
        <taxon>Bacteroidota</taxon>
        <taxon>Flavobacteriia</taxon>
        <taxon>Flavobacteriales</taxon>
        <taxon>Flavobacteriaceae</taxon>
        <taxon>Flavobacterium</taxon>
    </lineage>
</organism>
<evidence type="ECO:0000313" key="8">
    <source>
        <dbReference type="Proteomes" id="UP001460072"/>
    </source>
</evidence>
<dbReference type="EC" id="2.7.1.24" evidence="5 6"/>
<comment type="pathway">
    <text evidence="5">Cofactor biosynthesis; coenzyme A biosynthesis; CoA from (R)-pantothenate: step 5/5.</text>
</comment>
<reference evidence="7 8" key="1">
    <citation type="submission" date="2024-03" db="EMBL/GenBank/DDBJ databases">
        <title>Two novel species of the genus Flavobacterium exhibiting potentially degradation of complex polysaccharides.</title>
        <authorList>
            <person name="Lian X."/>
        </authorList>
    </citation>
    <scope>NUCLEOTIDE SEQUENCE [LARGE SCALE GENOMIC DNA]</scope>
    <source>
        <strain evidence="8">j3</strain>
    </source>
</reference>
<dbReference type="InterPro" id="IPR027417">
    <property type="entry name" value="P-loop_NTPase"/>
</dbReference>
<comment type="function">
    <text evidence="5">Catalyzes the phosphorylation of the 3'-hydroxyl group of dephosphocoenzyme A to form coenzyme A.</text>
</comment>
<dbReference type="EMBL" id="JBCGDO010000017">
    <property type="protein sequence ID" value="MEM0543356.1"/>
    <property type="molecule type" value="Genomic_DNA"/>
</dbReference>
<keyword evidence="3 5" id="KW-0067">ATP-binding</keyword>
<keyword evidence="5" id="KW-0963">Cytoplasm</keyword>
<evidence type="ECO:0000256" key="5">
    <source>
        <dbReference type="HAMAP-Rule" id="MF_00376"/>
    </source>
</evidence>
<evidence type="ECO:0000256" key="2">
    <source>
        <dbReference type="ARBA" id="ARBA00022741"/>
    </source>
</evidence>
<keyword evidence="5 7" id="KW-0808">Transferase</keyword>
<dbReference type="PANTHER" id="PTHR10695">
    <property type="entry name" value="DEPHOSPHO-COA KINASE-RELATED"/>
    <property type="match status" value="1"/>
</dbReference>
<keyword evidence="5 7" id="KW-0418">Kinase</keyword>
<comment type="subcellular location">
    <subcellularLocation>
        <location evidence="5">Cytoplasm</location>
    </subcellularLocation>
</comment>
<accession>A0ABU9N7B8</accession>
<dbReference type="Proteomes" id="UP001460072">
    <property type="component" value="Unassembled WGS sequence"/>
</dbReference>
<dbReference type="InterPro" id="IPR001977">
    <property type="entry name" value="Depp_CoAkinase"/>
</dbReference>
<comment type="catalytic activity">
    <reaction evidence="5">
        <text>3'-dephospho-CoA + ATP = ADP + CoA + H(+)</text>
        <dbReference type="Rhea" id="RHEA:18245"/>
        <dbReference type="ChEBI" id="CHEBI:15378"/>
        <dbReference type="ChEBI" id="CHEBI:30616"/>
        <dbReference type="ChEBI" id="CHEBI:57287"/>
        <dbReference type="ChEBI" id="CHEBI:57328"/>
        <dbReference type="ChEBI" id="CHEBI:456216"/>
        <dbReference type="EC" id="2.7.1.24"/>
    </reaction>
</comment>